<evidence type="ECO:0000259" key="7">
    <source>
        <dbReference type="Pfam" id="PF12637"/>
    </source>
</evidence>
<dbReference type="GO" id="GO:0004748">
    <property type="term" value="F:ribonucleoside-diphosphate reductase activity, thioredoxin disulfide as acceptor"/>
    <property type="evidence" value="ECO:0007669"/>
    <property type="project" value="UniProtKB-EC"/>
</dbReference>
<keyword evidence="8" id="KW-0560">Oxidoreductase</keyword>
<evidence type="ECO:0000313" key="9">
    <source>
        <dbReference type="Proteomes" id="UP001228905"/>
    </source>
</evidence>
<comment type="similarity">
    <text evidence="1">Belongs to the ribonucleoside diphosphate reductase class-2 family.</text>
</comment>
<dbReference type="Pfam" id="PF12637">
    <property type="entry name" value="TSCPD"/>
    <property type="match status" value="1"/>
</dbReference>
<dbReference type="InterPro" id="IPR024434">
    <property type="entry name" value="TSCPD_dom"/>
</dbReference>
<comment type="caution">
    <text evidence="8">The sequence shown here is derived from an EMBL/GenBank/DDBJ whole genome shotgun (WGS) entry which is preliminary data.</text>
</comment>
<dbReference type="RefSeq" id="WP_307345783.1">
    <property type="nucleotide sequence ID" value="NZ_JAUSVS010000001.1"/>
</dbReference>
<organism evidence="8 9">
    <name type="scientific">Caulobacter ginsengisoli</name>
    <dbReference type="NCBI Taxonomy" id="400775"/>
    <lineage>
        <taxon>Bacteria</taxon>
        <taxon>Pseudomonadati</taxon>
        <taxon>Pseudomonadota</taxon>
        <taxon>Alphaproteobacteria</taxon>
        <taxon>Caulobacterales</taxon>
        <taxon>Caulobacteraceae</taxon>
        <taxon>Caulobacter</taxon>
    </lineage>
</organism>
<protein>
    <recommendedName>
        <fullName evidence="2">ribonucleoside-diphosphate reductase</fullName>
        <ecNumber evidence="2">1.17.4.1</ecNumber>
    </recommendedName>
</protein>
<keyword evidence="3" id="KW-0237">DNA synthesis</keyword>
<evidence type="ECO:0000256" key="5">
    <source>
        <dbReference type="ARBA" id="ARBA00047754"/>
    </source>
</evidence>
<dbReference type="EC" id="1.17.4.1" evidence="2"/>
<evidence type="ECO:0000256" key="3">
    <source>
        <dbReference type="ARBA" id="ARBA00022634"/>
    </source>
</evidence>
<proteinExistence type="inferred from homology"/>
<evidence type="ECO:0000256" key="6">
    <source>
        <dbReference type="SAM" id="MobiDB-lite"/>
    </source>
</evidence>
<dbReference type="Proteomes" id="UP001228905">
    <property type="component" value="Unassembled WGS sequence"/>
</dbReference>
<gene>
    <name evidence="8" type="ORF">QO010_000599</name>
</gene>
<reference evidence="8 9" key="1">
    <citation type="submission" date="2023-07" db="EMBL/GenBank/DDBJ databases">
        <title>Genomic Encyclopedia of Type Strains, Phase IV (KMG-IV): sequencing the most valuable type-strain genomes for metagenomic binning, comparative biology and taxonomic classification.</title>
        <authorList>
            <person name="Goeker M."/>
        </authorList>
    </citation>
    <scope>NUCLEOTIDE SEQUENCE [LARGE SCALE GENOMIC DNA]</scope>
    <source>
        <strain evidence="8 9">DSM 18695</strain>
    </source>
</reference>
<feature type="region of interest" description="Disordered" evidence="6">
    <location>
        <begin position="751"/>
        <end position="772"/>
    </location>
</feature>
<feature type="domain" description="TSCPD" evidence="7">
    <location>
        <begin position="627"/>
        <end position="730"/>
    </location>
</feature>
<accession>A0ABU0ILG4</accession>
<keyword evidence="9" id="KW-1185">Reference proteome</keyword>
<keyword evidence="4" id="KW-0547">Nucleotide-binding</keyword>
<comment type="catalytic activity">
    <reaction evidence="5">
        <text>a 2'-deoxyribonucleoside 5'-diphosphate + [thioredoxin]-disulfide + H2O = a ribonucleoside 5'-diphosphate + [thioredoxin]-dithiol</text>
        <dbReference type="Rhea" id="RHEA:23252"/>
        <dbReference type="Rhea" id="RHEA-COMP:10698"/>
        <dbReference type="Rhea" id="RHEA-COMP:10700"/>
        <dbReference type="ChEBI" id="CHEBI:15377"/>
        <dbReference type="ChEBI" id="CHEBI:29950"/>
        <dbReference type="ChEBI" id="CHEBI:50058"/>
        <dbReference type="ChEBI" id="CHEBI:57930"/>
        <dbReference type="ChEBI" id="CHEBI:73316"/>
        <dbReference type="EC" id="1.17.4.1"/>
    </reaction>
</comment>
<evidence type="ECO:0000256" key="2">
    <source>
        <dbReference type="ARBA" id="ARBA00012274"/>
    </source>
</evidence>
<dbReference type="EMBL" id="JAUSVS010000001">
    <property type="protein sequence ID" value="MDQ0462851.1"/>
    <property type="molecule type" value="Genomic_DNA"/>
</dbReference>
<evidence type="ECO:0000313" key="8">
    <source>
        <dbReference type="EMBL" id="MDQ0462851.1"/>
    </source>
</evidence>
<evidence type="ECO:0000256" key="4">
    <source>
        <dbReference type="ARBA" id="ARBA00022741"/>
    </source>
</evidence>
<evidence type="ECO:0000256" key="1">
    <source>
        <dbReference type="ARBA" id="ARBA00007405"/>
    </source>
</evidence>
<sequence length="830" mass="85462">MRFARRLAKAPGPAVELRTVETAAALTGVLAPKGWTDARVEAWLDWAWTHPPELPAGDLPPGLLAETPEDGLLGGGPGRYARRIGALGWLGGLFDRPADALAFRDELVAAMLQGLVAFGRARGPAPAVLAGPGLAQDLEAFAARRLAHDLAETGARALAGRLEQVSDAVRRCEGDAAACGDLAGNPALARAALAARQAGAADAQISDAIGLGIAAARTGAPIDLLPAPAPTAIAVLPTADSPERRRLAELAWRDGGLTVCLKPADAETLAARAAGPTAAVDLMGLLDGRLSGDTLAPLLSLVAMALKLDAGAGRPALTLAGTADLMMAGGPAYDVKAVAALWKAAAVAGQGLLSPFEDAELSLRLGGAPLGAAAWTGAVTAAETADGAVVRVLSEPALRVLKRLEIDPDSARRHALGSQTLEDAPGLDAAALAGVGFSPHELAAVEQALPQAASLADAFSPAVVGADFLADVLGVSAEALADPAFDTLGFAGFAREIVTAAELHILGHGRLDTLPGLDDAARLLLRETPAPADRLALAAALETACAAPGVTPLDLPFLSSPLEALAAIDQAAALGVRAVELRRAPAPALFRLDIPEVAEAQRRVDPPPQAERIVERIVERDRSRRKLPDRRKGYIQKAAVGGHKVYLHTGEYDDGELGEIFIDMHKEGAAFRSLMNNFAIAISIGLQYGVPLDEFVDAFVFTRFEPAGPVTGNDSVRSATSILDYVFRELGVSYLGRDDLANADSEELNADGLGRGKADEPQPASHFISKGFSRGAAPDNLVFLPFGGRKAEEPSGELRAAGVCAACGDLALVHGVCETCGAQAGDGRTG</sequence>
<name>A0ABU0ILG4_9CAUL</name>